<dbReference type="Gene3D" id="3.40.190.10">
    <property type="entry name" value="Periplasmic binding protein-like II"/>
    <property type="match status" value="4"/>
</dbReference>
<keyword evidence="1 2" id="KW-0732">Signal</keyword>
<feature type="domain" description="Solute-binding protein family 3/N-terminal" evidence="3">
    <location>
        <begin position="36"/>
        <end position="251"/>
    </location>
</feature>
<keyword evidence="5" id="KW-1185">Reference proteome</keyword>
<feature type="chain" id="PRO_5046433727" evidence="2">
    <location>
        <begin position="25"/>
        <end position="481"/>
    </location>
</feature>
<reference evidence="4 5" key="1">
    <citation type="submission" date="2023-11" db="EMBL/GenBank/DDBJ databases">
        <title>A Novel Polar Bacteriovorax (B. antarcticus) Isolated from the Biocrust in Antarctica.</title>
        <authorList>
            <person name="Mun W."/>
            <person name="Choi S.Y."/>
            <person name="Mitchell R.J."/>
        </authorList>
    </citation>
    <scope>NUCLEOTIDE SEQUENCE [LARGE SCALE GENOMIC DNA]</scope>
    <source>
        <strain evidence="4 5">PP10</strain>
    </source>
</reference>
<dbReference type="Proteomes" id="UP001302274">
    <property type="component" value="Unassembled WGS sequence"/>
</dbReference>
<sequence>MKKLLLFFIFLLVISSGFKSDAHADPVKFGLDSSHSLPLLYQFENQNMGIATGGLMYEMSVAIGEELHDDYSITTFPGPRLAFEVLNGNIDLTCNNSPKWSGGLSDEAQWSKTIYTNSVILVGKKEIPFDRADHLMNTKIGTVENYLYGDLEDKFKSKILQRVDAVTVVANLNKLLDNKLDYIVMSEVEYNFYKETYPVLQRSSFAVDKTDIQCALSRKSSLTLKKLNETIDRLAKKQVFQQIYKRYINPKTNFKPIVYGLNDTNSPPFLIYDNNTEYPTIQGGLFFDIGLEMGRKLKRPVKFLLSPRKRLDSGLADGKIELVCYNTEAWAGEFAKDYYWSIPIFKQSNYVVSNSKYKGNADLKTIKDLKGKTVGTTLGFVYPNLTPYFKDGSLIREDVLSGTANLSKLNAARIPFILLNNLEYNYYKKKYPDLQRAPFEIDPLEVKCAISKKSNLKLKELNAAIRDLKKSGRMQEIFLPH</sequence>
<dbReference type="PANTHER" id="PTHR35936">
    <property type="entry name" value="MEMBRANE-BOUND LYTIC MUREIN TRANSGLYCOSYLASE F"/>
    <property type="match status" value="1"/>
</dbReference>
<evidence type="ECO:0000256" key="2">
    <source>
        <dbReference type="SAM" id="SignalP"/>
    </source>
</evidence>
<feature type="signal peptide" evidence="2">
    <location>
        <begin position="1"/>
        <end position="24"/>
    </location>
</feature>
<dbReference type="SUPFAM" id="SSF53850">
    <property type="entry name" value="Periplasmic binding protein-like II"/>
    <property type="match status" value="2"/>
</dbReference>
<gene>
    <name evidence="4" type="ORF">SHI21_19025</name>
</gene>
<dbReference type="PANTHER" id="PTHR35936:SF6">
    <property type="entry name" value="AMINO ACID ABC TRANSPORTER SUBSTRATE-BINDING PAAT FAMILY PROTEIN"/>
    <property type="match status" value="1"/>
</dbReference>
<evidence type="ECO:0000313" key="4">
    <source>
        <dbReference type="EMBL" id="MEA9358336.1"/>
    </source>
</evidence>
<name>A0ABU5VZB2_9BACT</name>
<dbReference type="RefSeq" id="WP_323578690.1">
    <property type="nucleotide sequence ID" value="NZ_JAYGJQ010000003.1"/>
</dbReference>
<dbReference type="InterPro" id="IPR001638">
    <property type="entry name" value="Solute-binding_3/MltF_N"/>
</dbReference>
<evidence type="ECO:0000259" key="3">
    <source>
        <dbReference type="SMART" id="SM00062"/>
    </source>
</evidence>
<comment type="caution">
    <text evidence="4">The sequence shown here is derived from an EMBL/GenBank/DDBJ whole genome shotgun (WGS) entry which is preliminary data.</text>
</comment>
<evidence type="ECO:0000313" key="5">
    <source>
        <dbReference type="Proteomes" id="UP001302274"/>
    </source>
</evidence>
<protein>
    <submittedName>
        <fullName evidence="4">Transporter substrate-binding domain-containing protein</fullName>
    </submittedName>
</protein>
<dbReference type="SMART" id="SM00062">
    <property type="entry name" value="PBPb"/>
    <property type="match status" value="2"/>
</dbReference>
<dbReference type="EMBL" id="JAYGJQ010000003">
    <property type="protein sequence ID" value="MEA9358336.1"/>
    <property type="molecule type" value="Genomic_DNA"/>
</dbReference>
<organism evidence="4 5">
    <name type="scientific">Bacteriovorax antarcticus</name>
    <dbReference type="NCBI Taxonomy" id="3088717"/>
    <lineage>
        <taxon>Bacteria</taxon>
        <taxon>Pseudomonadati</taxon>
        <taxon>Bdellovibrionota</taxon>
        <taxon>Bacteriovoracia</taxon>
        <taxon>Bacteriovoracales</taxon>
        <taxon>Bacteriovoracaceae</taxon>
        <taxon>Bacteriovorax</taxon>
    </lineage>
</organism>
<accession>A0ABU5VZB2</accession>
<feature type="domain" description="Solute-binding protein family 3/N-terminal" evidence="3">
    <location>
        <begin position="256"/>
        <end position="481"/>
    </location>
</feature>
<evidence type="ECO:0000256" key="1">
    <source>
        <dbReference type="ARBA" id="ARBA00022729"/>
    </source>
</evidence>
<proteinExistence type="predicted"/>